<evidence type="ECO:0000313" key="6">
    <source>
        <dbReference type="Proteomes" id="UP000248544"/>
    </source>
</evidence>
<feature type="domain" description="HTH hxlR-type" evidence="4">
    <location>
        <begin position="1"/>
        <end position="84"/>
    </location>
</feature>
<keyword evidence="3" id="KW-0804">Transcription</keyword>
<dbReference type="Proteomes" id="UP000248544">
    <property type="component" value="Unassembled WGS sequence"/>
</dbReference>
<evidence type="ECO:0000256" key="2">
    <source>
        <dbReference type="ARBA" id="ARBA00023125"/>
    </source>
</evidence>
<evidence type="ECO:0000256" key="3">
    <source>
        <dbReference type="ARBA" id="ARBA00023163"/>
    </source>
</evidence>
<evidence type="ECO:0000256" key="1">
    <source>
        <dbReference type="ARBA" id="ARBA00023015"/>
    </source>
</evidence>
<dbReference type="AlphaFoldDB" id="A0A2W2GQH8"/>
<evidence type="ECO:0000313" key="5">
    <source>
        <dbReference type="EMBL" id="PZG39640.1"/>
    </source>
</evidence>
<reference evidence="5 6" key="1">
    <citation type="submission" date="2018-01" db="EMBL/GenBank/DDBJ databases">
        <title>Draft genome sequence of Sphaerisporangium sp. 7K107.</title>
        <authorList>
            <person name="Sahin N."/>
            <person name="Saygin H."/>
            <person name="Ay H."/>
        </authorList>
    </citation>
    <scope>NUCLEOTIDE SEQUENCE [LARGE SCALE GENOMIC DNA]</scope>
    <source>
        <strain evidence="5 6">7K107</strain>
    </source>
</reference>
<protein>
    <submittedName>
        <fullName evidence="5">Transcriptional regulator</fullName>
    </submittedName>
</protein>
<accession>A0A2W2GQH8</accession>
<dbReference type="InterPro" id="IPR002577">
    <property type="entry name" value="HTH_HxlR"/>
</dbReference>
<dbReference type="PANTHER" id="PTHR33204">
    <property type="entry name" value="TRANSCRIPTIONAL REGULATOR, MARR FAMILY"/>
    <property type="match status" value="1"/>
</dbReference>
<dbReference type="Gene3D" id="1.10.10.10">
    <property type="entry name" value="Winged helix-like DNA-binding domain superfamily/Winged helix DNA-binding domain"/>
    <property type="match status" value="1"/>
</dbReference>
<keyword evidence="6" id="KW-1185">Reference proteome</keyword>
<keyword evidence="2" id="KW-0238">DNA-binding</keyword>
<dbReference type="InterPro" id="IPR036388">
    <property type="entry name" value="WH-like_DNA-bd_sf"/>
</dbReference>
<dbReference type="EMBL" id="POUA01000205">
    <property type="protein sequence ID" value="PZG39640.1"/>
    <property type="molecule type" value="Genomic_DNA"/>
</dbReference>
<dbReference type="SUPFAM" id="SSF46785">
    <property type="entry name" value="Winged helix' DNA-binding domain"/>
    <property type="match status" value="1"/>
</dbReference>
<organism evidence="5 6">
    <name type="scientific">Spongiactinospora gelatinilytica</name>
    <dbReference type="NCBI Taxonomy" id="2666298"/>
    <lineage>
        <taxon>Bacteria</taxon>
        <taxon>Bacillati</taxon>
        <taxon>Actinomycetota</taxon>
        <taxon>Actinomycetes</taxon>
        <taxon>Streptosporangiales</taxon>
        <taxon>Streptosporangiaceae</taxon>
        <taxon>Spongiactinospora</taxon>
    </lineage>
</organism>
<dbReference type="PANTHER" id="PTHR33204:SF37">
    <property type="entry name" value="HTH-TYPE TRANSCRIPTIONAL REGULATOR YODB"/>
    <property type="match status" value="1"/>
</dbReference>
<dbReference type="PROSITE" id="PS51118">
    <property type="entry name" value="HTH_HXLR"/>
    <property type="match status" value="1"/>
</dbReference>
<gene>
    <name evidence="5" type="ORF">C1I98_23585</name>
</gene>
<dbReference type="Pfam" id="PF01638">
    <property type="entry name" value="HxlR"/>
    <property type="match status" value="1"/>
</dbReference>
<evidence type="ECO:0000259" key="4">
    <source>
        <dbReference type="PROSITE" id="PS51118"/>
    </source>
</evidence>
<dbReference type="InterPro" id="IPR036390">
    <property type="entry name" value="WH_DNA-bd_sf"/>
</dbReference>
<keyword evidence="1" id="KW-0805">Transcription regulation</keyword>
<sequence>MLILVALCERPLRFYMLRDRIGGISEKMLSQNLKTLVRDGLVEREVEPSTPPKVTYRLSPLGRELACAVRTLVAFIGERVPAIMAAQRRYDRGDGLPDGD</sequence>
<proteinExistence type="predicted"/>
<comment type="caution">
    <text evidence="5">The sequence shown here is derived from an EMBL/GenBank/DDBJ whole genome shotgun (WGS) entry which is preliminary data.</text>
</comment>
<dbReference type="GO" id="GO:0003677">
    <property type="term" value="F:DNA binding"/>
    <property type="evidence" value="ECO:0007669"/>
    <property type="project" value="UniProtKB-KW"/>
</dbReference>
<name>A0A2W2GQH8_9ACTN</name>